<evidence type="ECO:0000313" key="2">
    <source>
        <dbReference type="Proteomes" id="UP001235341"/>
    </source>
</evidence>
<dbReference type="EMBL" id="CP133586">
    <property type="protein sequence ID" value="WMT13373.1"/>
    <property type="molecule type" value="Genomic_DNA"/>
</dbReference>
<dbReference type="Proteomes" id="UP001235341">
    <property type="component" value="Chromosome"/>
</dbReference>
<evidence type="ECO:0000313" key="1">
    <source>
        <dbReference type="EMBL" id="WMT13373.1"/>
    </source>
</evidence>
<name>A0ABY9PJD5_SERFO</name>
<reference evidence="1 2" key="1">
    <citation type="submission" date="2023-08" db="EMBL/GenBank/DDBJ databases">
        <title>Complete Genome and Methylome dissection of Serratia fonticola NEB369.</title>
        <authorList>
            <person name="Fomenkov A."/>
            <person name="Roberts R.D."/>
        </authorList>
    </citation>
    <scope>NUCLEOTIDE SEQUENCE [LARGE SCALE GENOMIC DNA]</scope>
    <source>
        <strain evidence="1 2">NEB369</strain>
    </source>
</reference>
<dbReference type="InterPro" id="IPR010373">
    <property type="entry name" value="DUF968"/>
</dbReference>
<protein>
    <submittedName>
        <fullName evidence="1">DUF968 domain-containing protein</fullName>
    </submittedName>
</protein>
<accession>A0ABY9PJD5</accession>
<dbReference type="Gene3D" id="3.30.50.20">
    <property type="entry name" value="prophage-derive protein ybcO"/>
    <property type="match status" value="1"/>
</dbReference>
<sequence>MIAKKLKIDADPPKSHMLIPKLVRQEDSKYMRWVKTRPCSGCGGSSDDPHHVIGHGQGGTGTKAHDLFAIPMCRGCHTKLHEDPKAWEEEHGSQVVILFRFLDYSIGIGAIA</sequence>
<dbReference type="Pfam" id="PF06147">
    <property type="entry name" value="DUF968"/>
    <property type="match status" value="1"/>
</dbReference>
<proteinExistence type="predicted"/>
<gene>
    <name evidence="1" type="ORF">RFB13_19345</name>
</gene>
<organism evidence="1 2">
    <name type="scientific">Serratia fonticola</name>
    <dbReference type="NCBI Taxonomy" id="47917"/>
    <lineage>
        <taxon>Bacteria</taxon>
        <taxon>Pseudomonadati</taxon>
        <taxon>Pseudomonadota</taxon>
        <taxon>Gammaproteobacteria</taxon>
        <taxon>Enterobacterales</taxon>
        <taxon>Yersiniaceae</taxon>
        <taxon>Serratia</taxon>
    </lineage>
</organism>
<dbReference type="RefSeq" id="WP_261454967.1">
    <property type="nucleotide sequence ID" value="NZ_CAMISB010000011.1"/>
</dbReference>
<keyword evidence="2" id="KW-1185">Reference proteome</keyword>